<keyword evidence="1" id="KW-0472">Membrane</keyword>
<keyword evidence="1" id="KW-1133">Transmembrane helix</keyword>
<feature type="domain" description="DUF6534" evidence="2">
    <location>
        <begin position="51"/>
        <end position="137"/>
    </location>
</feature>
<feature type="transmembrane region" description="Helical" evidence="1">
    <location>
        <begin position="7"/>
        <end position="27"/>
    </location>
</feature>
<dbReference type="AlphaFoldDB" id="A0A0D7AQ95"/>
<keyword evidence="4" id="KW-1185">Reference proteome</keyword>
<feature type="transmembrane region" description="Helical" evidence="1">
    <location>
        <begin position="114"/>
        <end position="133"/>
    </location>
</feature>
<dbReference type="InterPro" id="IPR045339">
    <property type="entry name" value="DUF6534"/>
</dbReference>
<dbReference type="EMBL" id="KN881616">
    <property type="protein sequence ID" value="KIY53496.1"/>
    <property type="molecule type" value="Genomic_DNA"/>
</dbReference>
<protein>
    <recommendedName>
        <fullName evidence="2">DUF6534 domain-containing protein</fullName>
    </recommendedName>
</protein>
<reference evidence="3 4" key="1">
    <citation type="journal article" date="2015" name="Fungal Genet. Biol.">
        <title>Evolution of novel wood decay mechanisms in Agaricales revealed by the genome sequences of Fistulina hepatica and Cylindrobasidium torrendii.</title>
        <authorList>
            <person name="Floudas D."/>
            <person name="Held B.W."/>
            <person name="Riley R."/>
            <person name="Nagy L.G."/>
            <person name="Koehler G."/>
            <person name="Ransdell A.S."/>
            <person name="Younus H."/>
            <person name="Chow J."/>
            <person name="Chiniquy J."/>
            <person name="Lipzen A."/>
            <person name="Tritt A."/>
            <person name="Sun H."/>
            <person name="Haridas S."/>
            <person name="LaButti K."/>
            <person name="Ohm R.A."/>
            <person name="Kues U."/>
            <person name="Blanchette R.A."/>
            <person name="Grigoriev I.V."/>
            <person name="Minto R.E."/>
            <person name="Hibbett D.S."/>
        </authorList>
    </citation>
    <scope>NUCLEOTIDE SEQUENCE [LARGE SCALE GENOMIC DNA]</scope>
    <source>
        <strain evidence="3 4">ATCC 64428</strain>
    </source>
</reference>
<evidence type="ECO:0000313" key="3">
    <source>
        <dbReference type="EMBL" id="KIY53496.1"/>
    </source>
</evidence>
<gene>
    <name evidence="3" type="ORF">FISHEDRAFT_55135</name>
</gene>
<evidence type="ECO:0000259" key="2">
    <source>
        <dbReference type="Pfam" id="PF20152"/>
    </source>
</evidence>
<dbReference type="PANTHER" id="PTHR40465">
    <property type="entry name" value="CHROMOSOME 1, WHOLE GENOME SHOTGUN SEQUENCE"/>
    <property type="match status" value="1"/>
</dbReference>
<feature type="transmembrane region" description="Helical" evidence="1">
    <location>
        <begin position="87"/>
        <end position="108"/>
    </location>
</feature>
<accession>A0A0D7AQ95</accession>
<dbReference type="PROSITE" id="PS51257">
    <property type="entry name" value="PROKAR_LIPOPROTEIN"/>
    <property type="match status" value="1"/>
</dbReference>
<sequence>MRTPLMQVYLQLFFAGIALGCSVAMFMRKNHVLVDRANLFIAFHVVTNASSALADIVSTISLCVYLQGARTDVRRTSTIVRRLIAFIAQRGALVSVVQTALLIVFLAAPHSTAWTAFHVNISKIYSVTFFAMLNNRRNVNEKDVVVVSSSRYHLRSQAPRKDVISFAERRVDEGISTQFSQSGFI</sequence>
<dbReference type="OrthoDB" id="2792702at2759"/>
<proteinExistence type="predicted"/>
<evidence type="ECO:0000256" key="1">
    <source>
        <dbReference type="SAM" id="Phobius"/>
    </source>
</evidence>
<evidence type="ECO:0000313" key="4">
    <source>
        <dbReference type="Proteomes" id="UP000054144"/>
    </source>
</evidence>
<name>A0A0D7AQ95_9AGAR</name>
<dbReference type="Proteomes" id="UP000054144">
    <property type="component" value="Unassembled WGS sequence"/>
</dbReference>
<dbReference type="Pfam" id="PF20152">
    <property type="entry name" value="DUF6534"/>
    <property type="match status" value="1"/>
</dbReference>
<feature type="transmembrane region" description="Helical" evidence="1">
    <location>
        <begin position="39"/>
        <end position="66"/>
    </location>
</feature>
<organism evidence="3 4">
    <name type="scientific">Fistulina hepatica ATCC 64428</name>
    <dbReference type="NCBI Taxonomy" id="1128425"/>
    <lineage>
        <taxon>Eukaryota</taxon>
        <taxon>Fungi</taxon>
        <taxon>Dikarya</taxon>
        <taxon>Basidiomycota</taxon>
        <taxon>Agaricomycotina</taxon>
        <taxon>Agaricomycetes</taxon>
        <taxon>Agaricomycetidae</taxon>
        <taxon>Agaricales</taxon>
        <taxon>Fistulinaceae</taxon>
        <taxon>Fistulina</taxon>
    </lineage>
</organism>
<keyword evidence="1" id="KW-0812">Transmembrane</keyword>
<dbReference type="PANTHER" id="PTHR40465:SF1">
    <property type="entry name" value="DUF6534 DOMAIN-CONTAINING PROTEIN"/>
    <property type="match status" value="1"/>
</dbReference>